<feature type="region of interest" description="Disordered" evidence="1">
    <location>
        <begin position="75"/>
        <end position="101"/>
    </location>
</feature>
<dbReference type="Proteomes" id="UP000076532">
    <property type="component" value="Unassembled WGS sequence"/>
</dbReference>
<protein>
    <submittedName>
        <fullName evidence="2">Uncharacterized protein</fullName>
    </submittedName>
</protein>
<organism evidence="2 3">
    <name type="scientific">Athelia psychrophila</name>
    <dbReference type="NCBI Taxonomy" id="1759441"/>
    <lineage>
        <taxon>Eukaryota</taxon>
        <taxon>Fungi</taxon>
        <taxon>Dikarya</taxon>
        <taxon>Basidiomycota</taxon>
        <taxon>Agaricomycotina</taxon>
        <taxon>Agaricomycetes</taxon>
        <taxon>Agaricomycetidae</taxon>
        <taxon>Atheliales</taxon>
        <taxon>Atheliaceae</taxon>
        <taxon>Athelia</taxon>
    </lineage>
</organism>
<dbReference type="AlphaFoldDB" id="A0A166WFE6"/>
<keyword evidence="3" id="KW-1185">Reference proteome</keyword>
<proteinExistence type="predicted"/>
<evidence type="ECO:0000313" key="3">
    <source>
        <dbReference type="Proteomes" id="UP000076532"/>
    </source>
</evidence>
<accession>A0A166WFE6</accession>
<dbReference type="EMBL" id="KV417482">
    <property type="protein sequence ID" value="KZP33703.1"/>
    <property type="molecule type" value="Genomic_DNA"/>
</dbReference>
<evidence type="ECO:0000256" key="1">
    <source>
        <dbReference type="SAM" id="MobiDB-lite"/>
    </source>
</evidence>
<evidence type="ECO:0000313" key="2">
    <source>
        <dbReference type="EMBL" id="KZP33703.1"/>
    </source>
</evidence>
<gene>
    <name evidence="2" type="ORF">FIBSPDRAFT_943479</name>
</gene>
<reference evidence="2 3" key="1">
    <citation type="journal article" date="2016" name="Mol. Biol. Evol.">
        <title>Comparative Genomics of Early-Diverging Mushroom-Forming Fungi Provides Insights into the Origins of Lignocellulose Decay Capabilities.</title>
        <authorList>
            <person name="Nagy L.G."/>
            <person name="Riley R."/>
            <person name="Tritt A."/>
            <person name="Adam C."/>
            <person name="Daum C."/>
            <person name="Floudas D."/>
            <person name="Sun H."/>
            <person name="Yadav J.S."/>
            <person name="Pangilinan J."/>
            <person name="Larsson K.H."/>
            <person name="Matsuura K."/>
            <person name="Barry K."/>
            <person name="Labutti K."/>
            <person name="Kuo R."/>
            <person name="Ohm R.A."/>
            <person name="Bhattacharya S.S."/>
            <person name="Shirouzu T."/>
            <person name="Yoshinaga Y."/>
            <person name="Martin F.M."/>
            <person name="Grigoriev I.V."/>
            <person name="Hibbett D.S."/>
        </authorList>
    </citation>
    <scope>NUCLEOTIDE SEQUENCE [LARGE SCALE GENOMIC DNA]</scope>
    <source>
        <strain evidence="2 3">CBS 109695</strain>
    </source>
</reference>
<sequence>MLVRHRLQASNPYGSNFFSGGLEPMRRTSTCTLHEHIAIQSINSAFIALPPADAYIGRTAHDPAQKDARAFCGGEGVRGARQGQEHRASNANDEVGVALED</sequence>
<name>A0A166WFE6_9AGAM</name>